<keyword evidence="3" id="KW-1185">Reference proteome</keyword>
<feature type="domain" description="C-type lectin" evidence="1">
    <location>
        <begin position="29"/>
        <end position="97"/>
    </location>
</feature>
<name>A0ABN7RN28_OIKDI</name>
<organism evidence="2 3">
    <name type="scientific">Oikopleura dioica</name>
    <name type="common">Tunicate</name>
    <dbReference type="NCBI Taxonomy" id="34765"/>
    <lineage>
        <taxon>Eukaryota</taxon>
        <taxon>Metazoa</taxon>
        <taxon>Chordata</taxon>
        <taxon>Tunicata</taxon>
        <taxon>Appendicularia</taxon>
        <taxon>Copelata</taxon>
        <taxon>Oikopleuridae</taxon>
        <taxon>Oikopleura</taxon>
    </lineage>
</organism>
<dbReference type="Proteomes" id="UP001158576">
    <property type="component" value="Chromosome PAR"/>
</dbReference>
<dbReference type="PROSITE" id="PS50041">
    <property type="entry name" value="C_TYPE_LECTIN_2"/>
    <property type="match status" value="1"/>
</dbReference>
<evidence type="ECO:0000313" key="2">
    <source>
        <dbReference type="EMBL" id="CAG5079253.1"/>
    </source>
</evidence>
<dbReference type="EMBL" id="OU015568">
    <property type="protein sequence ID" value="CAG5079253.1"/>
    <property type="molecule type" value="Genomic_DNA"/>
</dbReference>
<evidence type="ECO:0000313" key="3">
    <source>
        <dbReference type="Proteomes" id="UP001158576"/>
    </source>
</evidence>
<proteinExistence type="predicted"/>
<dbReference type="InterPro" id="IPR001304">
    <property type="entry name" value="C-type_lectin-like"/>
</dbReference>
<reference evidence="2 3" key="1">
    <citation type="submission" date="2021-04" db="EMBL/GenBank/DDBJ databases">
        <authorList>
            <person name="Bliznina A."/>
        </authorList>
    </citation>
    <scope>NUCLEOTIDE SEQUENCE [LARGE SCALE GENOMIC DNA]</scope>
</reference>
<protein>
    <submittedName>
        <fullName evidence="2">Oidioi.mRNA.OKI2018_I69.PAR.g9208.t1.cds</fullName>
    </submittedName>
</protein>
<dbReference type="InterPro" id="IPR016186">
    <property type="entry name" value="C-type_lectin-like/link_sf"/>
</dbReference>
<dbReference type="Gene3D" id="3.10.100.10">
    <property type="entry name" value="Mannose-Binding Protein A, subunit A"/>
    <property type="match status" value="1"/>
</dbReference>
<evidence type="ECO:0000259" key="1">
    <source>
        <dbReference type="PROSITE" id="PS50041"/>
    </source>
</evidence>
<dbReference type="SUPFAM" id="SSF56436">
    <property type="entry name" value="C-type lectin-like"/>
    <property type="match status" value="1"/>
</dbReference>
<gene>
    <name evidence="2" type="ORF">OKIOD_LOCUS766</name>
</gene>
<sequence>MHARVFFFKLSNSYLQVEQETRLQYLKHWPALAREYLGYHSCELPTFYTDDGNEATWLNWAPNEPNNLDGLEYCVTMTEADLFNDYFCHFKIRFACRLPQKCKNED</sequence>
<dbReference type="InterPro" id="IPR016187">
    <property type="entry name" value="CTDL_fold"/>
</dbReference>
<accession>A0ABN7RN28</accession>